<evidence type="ECO:0000256" key="5">
    <source>
        <dbReference type="ARBA" id="ARBA00023136"/>
    </source>
</evidence>
<dbReference type="PANTHER" id="PTHR32191">
    <property type="entry name" value="TETRASPANIN-8-RELATED"/>
    <property type="match status" value="1"/>
</dbReference>
<feature type="transmembrane region" description="Helical" evidence="6">
    <location>
        <begin position="48"/>
        <end position="67"/>
    </location>
</feature>
<keyword evidence="8" id="KW-1185">Reference proteome</keyword>
<dbReference type="STRING" id="210143.A0A1R3GCQ0"/>
<dbReference type="InterPro" id="IPR044991">
    <property type="entry name" value="TET_plant"/>
</dbReference>
<keyword evidence="3 6" id="KW-0812">Transmembrane</keyword>
<dbReference type="Proteomes" id="UP000188268">
    <property type="component" value="Unassembled WGS sequence"/>
</dbReference>
<dbReference type="GO" id="GO:0009734">
    <property type="term" value="P:auxin-activated signaling pathway"/>
    <property type="evidence" value="ECO:0007669"/>
    <property type="project" value="InterPro"/>
</dbReference>
<comment type="similarity">
    <text evidence="2">Belongs to the tetraspanin (TM4SF) family.</text>
</comment>
<dbReference type="InterPro" id="IPR018499">
    <property type="entry name" value="Tetraspanin/Peripherin"/>
</dbReference>
<dbReference type="EMBL" id="AWWV01014560">
    <property type="protein sequence ID" value="OMO55843.1"/>
    <property type="molecule type" value="Genomic_DNA"/>
</dbReference>
<evidence type="ECO:0000313" key="8">
    <source>
        <dbReference type="Proteomes" id="UP000188268"/>
    </source>
</evidence>
<organism evidence="7 8">
    <name type="scientific">Corchorus capsularis</name>
    <name type="common">Jute</name>
    <dbReference type="NCBI Taxonomy" id="210143"/>
    <lineage>
        <taxon>Eukaryota</taxon>
        <taxon>Viridiplantae</taxon>
        <taxon>Streptophyta</taxon>
        <taxon>Embryophyta</taxon>
        <taxon>Tracheophyta</taxon>
        <taxon>Spermatophyta</taxon>
        <taxon>Magnoliopsida</taxon>
        <taxon>eudicotyledons</taxon>
        <taxon>Gunneridae</taxon>
        <taxon>Pentapetalae</taxon>
        <taxon>rosids</taxon>
        <taxon>malvids</taxon>
        <taxon>Malvales</taxon>
        <taxon>Malvaceae</taxon>
        <taxon>Grewioideae</taxon>
        <taxon>Apeibeae</taxon>
        <taxon>Corchorus</taxon>
    </lineage>
</organism>
<evidence type="ECO:0000256" key="1">
    <source>
        <dbReference type="ARBA" id="ARBA00004141"/>
    </source>
</evidence>
<dbReference type="Pfam" id="PF00335">
    <property type="entry name" value="Tetraspanin"/>
    <property type="match status" value="1"/>
</dbReference>
<protein>
    <submittedName>
        <fullName evidence="7">Tetraspanin/Peripherin</fullName>
    </submittedName>
</protein>
<comment type="subcellular location">
    <subcellularLocation>
        <location evidence="1">Membrane</location>
        <topology evidence="1">Multi-pass membrane protein</topology>
    </subcellularLocation>
</comment>
<dbReference type="GO" id="GO:0016020">
    <property type="term" value="C:membrane"/>
    <property type="evidence" value="ECO:0007669"/>
    <property type="project" value="UniProtKB-SubCell"/>
</dbReference>
<dbReference type="Gramene" id="OMO55843">
    <property type="protein sequence ID" value="OMO55843"/>
    <property type="gene ID" value="CCACVL1_26959"/>
</dbReference>
<reference evidence="7 8" key="1">
    <citation type="submission" date="2013-09" db="EMBL/GenBank/DDBJ databases">
        <title>Corchorus capsularis genome sequencing.</title>
        <authorList>
            <person name="Alam M."/>
            <person name="Haque M.S."/>
            <person name="Islam M.S."/>
            <person name="Emdad E.M."/>
            <person name="Islam M.M."/>
            <person name="Ahmed B."/>
            <person name="Halim A."/>
            <person name="Hossen Q.M.M."/>
            <person name="Hossain M.Z."/>
            <person name="Ahmed R."/>
            <person name="Khan M.M."/>
            <person name="Islam R."/>
            <person name="Rashid M.M."/>
            <person name="Khan S.A."/>
            <person name="Rahman M.S."/>
            <person name="Alam M."/>
        </authorList>
    </citation>
    <scope>NUCLEOTIDE SEQUENCE [LARGE SCALE GENOMIC DNA]</scope>
    <source>
        <strain evidence="8">cv. CVL-1</strain>
        <tissue evidence="7">Whole seedling</tissue>
    </source>
</reference>
<evidence type="ECO:0000256" key="6">
    <source>
        <dbReference type="SAM" id="Phobius"/>
    </source>
</evidence>
<dbReference type="AlphaFoldDB" id="A0A1R3GCQ0"/>
<evidence type="ECO:0000256" key="2">
    <source>
        <dbReference type="ARBA" id="ARBA00006840"/>
    </source>
</evidence>
<evidence type="ECO:0000256" key="4">
    <source>
        <dbReference type="ARBA" id="ARBA00022989"/>
    </source>
</evidence>
<sequence>MVRCSNIVLGFMNFLTMVVGIGMLIGLLSIHSHEHWQKECMKLLMHPLLIIAIIILVFSLVGLIGACCESNFCLWIYMFLLTIYLLGLLVAAGFMFYVAGANLQTKELVQKTWVQNNMVGKNWHSLKNCLVRGKVCQDMNSTATNLVEFMMEKRTPIEDNCCRPPQDCGFEFMNATVWKVPKSGLVKNDGDCKIWSNQPDAQCFDCDRCKEAFVGDLRKDAKYIGIGLIFEIVFVLFILSIGCCVKKNNDRNSSYP</sequence>
<feature type="transmembrane region" description="Helical" evidence="6">
    <location>
        <begin position="223"/>
        <end position="245"/>
    </location>
</feature>
<feature type="transmembrane region" description="Helical" evidence="6">
    <location>
        <begin position="74"/>
        <end position="99"/>
    </location>
</feature>
<gene>
    <name evidence="7" type="ORF">CCACVL1_26959</name>
</gene>
<keyword evidence="4 6" id="KW-1133">Transmembrane helix</keyword>
<accession>A0A1R3GCQ0</accession>
<keyword evidence="5 6" id="KW-0472">Membrane</keyword>
<dbReference type="OrthoDB" id="672773at2759"/>
<feature type="transmembrane region" description="Helical" evidence="6">
    <location>
        <begin position="7"/>
        <end position="28"/>
    </location>
</feature>
<evidence type="ECO:0000256" key="3">
    <source>
        <dbReference type="ARBA" id="ARBA00022692"/>
    </source>
</evidence>
<proteinExistence type="inferred from homology"/>
<name>A0A1R3GCQ0_COCAP</name>
<evidence type="ECO:0000313" key="7">
    <source>
        <dbReference type="EMBL" id="OMO55843.1"/>
    </source>
</evidence>
<comment type="caution">
    <text evidence="7">The sequence shown here is derived from an EMBL/GenBank/DDBJ whole genome shotgun (WGS) entry which is preliminary data.</text>
</comment>
<dbReference type="OMA" id="QNWIGNH"/>